<gene>
    <name evidence="1" type="ORF">RDI58_014477</name>
</gene>
<evidence type="ECO:0000313" key="2">
    <source>
        <dbReference type="Proteomes" id="UP001371456"/>
    </source>
</evidence>
<organism evidence="1 2">
    <name type="scientific">Solanum bulbocastanum</name>
    <name type="common">Wild potato</name>
    <dbReference type="NCBI Taxonomy" id="147425"/>
    <lineage>
        <taxon>Eukaryota</taxon>
        <taxon>Viridiplantae</taxon>
        <taxon>Streptophyta</taxon>
        <taxon>Embryophyta</taxon>
        <taxon>Tracheophyta</taxon>
        <taxon>Spermatophyta</taxon>
        <taxon>Magnoliopsida</taxon>
        <taxon>eudicotyledons</taxon>
        <taxon>Gunneridae</taxon>
        <taxon>Pentapetalae</taxon>
        <taxon>asterids</taxon>
        <taxon>lamiids</taxon>
        <taxon>Solanales</taxon>
        <taxon>Solanaceae</taxon>
        <taxon>Solanoideae</taxon>
        <taxon>Solaneae</taxon>
        <taxon>Solanum</taxon>
    </lineage>
</organism>
<dbReference type="AlphaFoldDB" id="A0AAN8YB27"/>
<protein>
    <submittedName>
        <fullName evidence="1">Uncharacterized protein</fullName>
    </submittedName>
</protein>
<sequence>MWSSQKEDYKFGFGLTVGEQMRRRRSPGSTSIGDGDSFLKTVYSVESEYYNNKIESIPLRKEEVFLSS</sequence>
<reference evidence="1 2" key="1">
    <citation type="submission" date="2024-02" db="EMBL/GenBank/DDBJ databases">
        <title>de novo genome assembly of Solanum bulbocastanum strain 11H21.</title>
        <authorList>
            <person name="Hosaka A.J."/>
        </authorList>
    </citation>
    <scope>NUCLEOTIDE SEQUENCE [LARGE SCALE GENOMIC DNA]</scope>
    <source>
        <tissue evidence="1">Young leaves</tissue>
    </source>
</reference>
<comment type="caution">
    <text evidence="1">The sequence shown here is derived from an EMBL/GenBank/DDBJ whole genome shotgun (WGS) entry which is preliminary data.</text>
</comment>
<accession>A0AAN8YB27</accession>
<proteinExistence type="predicted"/>
<dbReference type="Proteomes" id="UP001371456">
    <property type="component" value="Unassembled WGS sequence"/>
</dbReference>
<dbReference type="EMBL" id="JBANQN010000006">
    <property type="protein sequence ID" value="KAK6785952.1"/>
    <property type="molecule type" value="Genomic_DNA"/>
</dbReference>
<keyword evidence="2" id="KW-1185">Reference proteome</keyword>
<evidence type="ECO:0000313" key="1">
    <source>
        <dbReference type="EMBL" id="KAK6785952.1"/>
    </source>
</evidence>
<name>A0AAN8YB27_SOLBU</name>